<proteinExistence type="predicted"/>
<organism evidence="1 2">
    <name type="scientific">Kipferlia bialata</name>
    <dbReference type="NCBI Taxonomy" id="797122"/>
    <lineage>
        <taxon>Eukaryota</taxon>
        <taxon>Metamonada</taxon>
        <taxon>Carpediemonas-like organisms</taxon>
        <taxon>Kipferlia</taxon>
    </lineage>
</organism>
<comment type="caution">
    <text evidence="1">The sequence shown here is derived from an EMBL/GenBank/DDBJ whole genome shotgun (WGS) entry which is preliminary data.</text>
</comment>
<evidence type="ECO:0000313" key="2">
    <source>
        <dbReference type="Proteomes" id="UP000265618"/>
    </source>
</evidence>
<evidence type="ECO:0000313" key="1">
    <source>
        <dbReference type="EMBL" id="GCA62705.1"/>
    </source>
</evidence>
<accession>A0A391NLQ5</accession>
<name>A0A391NLQ5_9EUKA</name>
<protein>
    <submittedName>
        <fullName evidence="1">Uncharacterized protein</fullName>
    </submittedName>
</protein>
<dbReference type="EMBL" id="BDIP01001204">
    <property type="protein sequence ID" value="GCA62705.1"/>
    <property type="molecule type" value="Genomic_DNA"/>
</dbReference>
<gene>
    <name evidence="1" type="ORF">KIPB_005239</name>
</gene>
<dbReference type="AlphaFoldDB" id="A0A391NLQ5"/>
<reference evidence="1 2" key="1">
    <citation type="journal article" date="2018" name="PLoS ONE">
        <title>The draft genome of Kipferlia bialata reveals reductive genome evolution in fornicate parasites.</title>
        <authorList>
            <person name="Tanifuji G."/>
            <person name="Takabayashi S."/>
            <person name="Kume K."/>
            <person name="Takagi M."/>
            <person name="Nakayama T."/>
            <person name="Kamikawa R."/>
            <person name="Inagaki Y."/>
            <person name="Hashimoto T."/>
        </authorList>
    </citation>
    <scope>NUCLEOTIDE SEQUENCE [LARGE SCALE GENOMIC DNA]</scope>
    <source>
        <strain evidence="1">NY0173</strain>
    </source>
</reference>
<keyword evidence="2" id="KW-1185">Reference proteome</keyword>
<dbReference type="Proteomes" id="UP000265618">
    <property type="component" value="Unassembled WGS sequence"/>
</dbReference>
<sequence>MSPTPFAFVCCEHRHLVKTGPCGLTRMLPMVKVGHNQVYAISTFSDLSYDEDDYCQDSYILGFSLPYQMYADITVRKGVRVYDQVVPVGVVGGMMVFFDGHSFLVHDLSDVDILQGEGGYLQHDLEYSPPLDTGGPTAAEAYRHYWGPMSMRVFTI</sequence>